<protein>
    <submittedName>
        <fullName evidence="2">Protein FAF1</fullName>
    </submittedName>
</protein>
<dbReference type="PANTHER" id="PTHR28096">
    <property type="entry name" value="PROTEIN FAF1"/>
    <property type="match status" value="1"/>
</dbReference>
<evidence type="ECO:0000313" key="2">
    <source>
        <dbReference type="EMBL" id="OEJ80381.1"/>
    </source>
</evidence>
<feature type="compositionally biased region" description="Polar residues" evidence="1">
    <location>
        <begin position="100"/>
        <end position="112"/>
    </location>
</feature>
<comment type="caution">
    <text evidence="2">The sequence shown here is derived from an EMBL/GenBank/DDBJ whole genome shotgun (WGS) entry which is preliminary data.</text>
</comment>
<dbReference type="InterPro" id="IPR053030">
    <property type="entry name" value="Ribosomal_biogenesis_FAF1-like"/>
</dbReference>
<dbReference type="STRING" id="56408.A0A1E5R0F6"/>
<gene>
    <name evidence="2" type="ORF">AWRI3579_g4555</name>
</gene>
<evidence type="ECO:0000313" key="3">
    <source>
        <dbReference type="Proteomes" id="UP000095728"/>
    </source>
</evidence>
<proteinExistence type="predicted"/>
<feature type="region of interest" description="Disordered" evidence="1">
    <location>
        <begin position="342"/>
        <end position="382"/>
    </location>
</feature>
<dbReference type="GO" id="GO:0000462">
    <property type="term" value="P:maturation of SSU-rRNA from tricistronic rRNA transcript (SSU-rRNA, 5.8S rRNA, LSU-rRNA)"/>
    <property type="evidence" value="ECO:0007669"/>
    <property type="project" value="TreeGrafter"/>
</dbReference>
<evidence type="ECO:0000256" key="1">
    <source>
        <dbReference type="SAM" id="MobiDB-lite"/>
    </source>
</evidence>
<dbReference type="InParanoid" id="A0A1E5R0F6"/>
<feature type="compositionally biased region" description="Acidic residues" evidence="1">
    <location>
        <begin position="174"/>
        <end position="185"/>
    </location>
</feature>
<feature type="compositionally biased region" description="Basic residues" evidence="1">
    <location>
        <begin position="369"/>
        <end position="382"/>
    </location>
</feature>
<accession>A0A1E5R0F6</accession>
<feature type="region of interest" description="Disordered" evidence="1">
    <location>
        <begin position="30"/>
        <end position="186"/>
    </location>
</feature>
<dbReference type="OrthoDB" id="5556956at2759"/>
<dbReference type="AlphaFoldDB" id="A0A1E5R0F6"/>
<dbReference type="Proteomes" id="UP000095728">
    <property type="component" value="Unassembled WGS sequence"/>
</dbReference>
<dbReference type="FunCoup" id="A0A1E5R0F6">
    <property type="interactions" value="238"/>
</dbReference>
<organism evidence="2 3">
    <name type="scientific">Hanseniaspora osmophila</name>
    <dbReference type="NCBI Taxonomy" id="56408"/>
    <lineage>
        <taxon>Eukaryota</taxon>
        <taxon>Fungi</taxon>
        <taxon>Dikarya</taxon>
        <taxon>Ascomycota</taxon>
        <taxon>Saccharomycotina</taxon>
        <taxon>Saccharomycetes</taxon>
        <taxon>Saccharomycodales</taxon>
        <taxon>Saccharomycodaceae</taxon>
        <taxon>Hanseniaspora</taxon>
    </lineage>
</organism>
<keyword evidence="3" id="KW-1185">Reference proteome</keyword>
<feature type="compositionally biased region" description="Acidic residues" evidence="1">
    <location>
        <begin position="67"/>
        <end position="90"/>
    </location>
</feature>
<reference evidence="3" key="1">
    <citation type="journal article" date="2016" name="Genome Announc.">
        <title>Genome sequences of three species of Hanseniaspora isolated from spontaneous wine fermentations.</title>
        <authorList>
            <person name="Sternes P.R."/>
            <person name="Lee D."/>
            <person name="Kutyna D.R."/>
            <person name="Borneman A.R."/>
        </authorList>
    </citation>
    <scope>NUCLEOTIDE SEQUENCE [LARGE SCALE GENOMIC DNA]</scope>
    <source>
        <strain evidence="3">AWRI3579</strain>
    </source>
</reference>
<sequence length="382" mass="43000">MSSEDDHFKQQMELQRLAFEKQFGSLESMGFEDKTRVSSDSEQANTNSEGDSEEDGSDEGSVSASAEADDYGDDYGDDNDGDDDDDDDDGDKERDANENKLLQSQPKVTKSQPKIIKFDFSQNDVGAPVITKEERKLLKSGKSTIVKPNKPLQPGKSRKQKNVNDEEEKYNNNNDDDDDDDDNEADNLQKDIDLQNFIKDSHLLASFDPSNSSTSTHGTTVAHGDEMFGKVRMKALEQRFQTMKNAHNNVSAKKKQFQLESVPMNIRKGMLNKHMQRIAKHENFAKENGIVLSKVAKGKFRKIDFTYKKDIERRIGDSVKSKEKNFQKTMYRDKGLKINSVGRSTRNGLVISQKDIKRINGDGMSSGKKGGRGGKKSFGKRR</sequence>
<dbReference type="GO" id="GO:0005730">
    <property type="term" value="C:nucleolus"/>
    <property type="evidence" value="ECO:0007669"/>
    <property type="project" value="TreeGrafter"/>
</dbReference>
<name>A0A1E5R0F6_9ASCO</name>
<dbReference type="EMBL" id="LPNM01000012">
    <property type="protein sequence ID" value="OEJ80381.1"/>
    <property type="molecule type" value="Genomic_DNA"/>
</dbReference>
<dbReference type="PANTHER" id="PTHR28096:SF1">
    <property type="entry name" value="PROTEIN FAF1"/>
    <property type="match status" value="1"/>
</dbReference>